<evidence type="ECO:0000313" key="2">
    <source>
        <dbReference type="Proteomes" id="UP001060085"/>
    </source>
</evidence>
<evidence type="ECO:0000313" key="1">
    <source>
        <dbReference type="EMBL" id="KAI5654343.1"/>
    </source>
</evidence>
<accession>A0ACC0A0F0</accession>
<dbReference type="EMBL" id="CM044707">
    <property type="protein sequence ID" value="KAI5654343.1"/>
    <property type="molecule type" value="Genomic_DNA"/>
</dbReference>
<reference evidence="2" key="1">
    <citation type="journal article" date="2023" name="Nat. Plants">
        <title>Single-cell RNA sequencing provides a high-resolution roadmap for understanding the multicellular compartmentation of specialized metabolism.</title>
        <authorList>
            <person name="Sun S."/>
            <person name="Shen X."/>
            <person name="Li Y."/>
            <person name="Li Y."/>
            <person name="Wang S."/>
            <person name="Li R."/>
            <person name="Zhang H."/>
            <person name="Shen G."/>
            <person name="Guo B."/>
            <person name="Wei J."/>
            <person name="Xu J."/>
            <person name="St-Pierre B."/>
            <person name="Chen S."/>
            <person name="Sun C."/>
        </authorList>
    </citation>
    <scope>NUCLEOTIDE SEQUENCE [LARGE SCALE GENOMIC DNA]</scope>
</reference>
<comment type="caution">
    <text evidence="1">The sequence shown here is derived from an EMBL/GenBank/DDBJ whole genome shotgun (WGS) entry which is preliminary data.</text>
</comment>
<keyword evidence="2" id="KW-1185">Reference proteome</keyword>
<organism evidence="1 2">
    <name type="scientific">Catharanthus roseus</name>
    <name type="common">Madagascar periwinkle</name>
    <name type="synonym">Vinca rosea</name>
    <dbReference type="NCBI Taxonomy" id="4058"/>
    <lineage>
        <taxon>Eukaryota</taxon>
        <taxon>Viridiplantae</taxon>
        <taxon>Streptophyta</taxon>
        <taxon>Embryophyta</taxon>
        <taxon>Tracheophyta</taxon>
        <taxon>Spermatophyta</taxon>
        <taxon>Magnoliopsida</taxon>
        <taxon>eudicotyledons</taxon>
        <taxon>Gunneridae</taxon>
        <taxon>Pentapetalae</taxon>
        <taxon>asterids</taxon>
        <taxon>lamiids</taxon>
        <taxon>Gentianales</taxon>
        <taxon>Apocynaceae</taxon>
        <taxon>Rauvolfioideae</taxon>
        <taxon>Vinceae</taxon>
        <taxon>Catharanthinae</taxon>
        <taxon>Catharanthus</taxon>
    </lineage>
</organism>
<gene>
    <name evidence="1" type="ORF">M9H77_31530</name>
</gene>
<sequence length="247" mass="28122">MFTSTTEHPIFECPSSRALLTERRWKSNHEIAPNCPRCASSNTKFCYYNNYSLSQPRYFCKGCRRYWTKGGSLRNVPVGGGCRKSRRSKSARQADQRVGLNCHVQNTFNNNESENSDGVNIDLAAVFAKFLNQDQDQSLSGASTETDQIENIMFVDHHQSQLQPSDLNIGFGEVDQGLPQLCLEDNELELDQFQDILADDHDNIGWTDHDGTSLLPNFDLQNLLQFQDFGEFSIENDHEETRNDETP</sequence>
<dbReference type="Proteomes" id="UP001060085">
    <property type="component" value="Linkage Group LG07"/>
</dbReference>
<proteinExistence type="predicted"/>
<protein>
    <submittedName>
        <fullName evidence="1">Uncharacterized protein</fullName>
    </submittedName>
</protein>
<name>A0ACC0A0F0_CATRO</name>